<feature type="chain" id="PRO_5043654443" evidence="2">
    <location>
        <begin position="24"/>
        <end position="303"/>
    </location>
</feature>
<dbReference type="AlphaFoldDB" id="A0AAW1SYF7"/>
<evidence type="ECO:0000256" key="2">
    <source>
        <dbReference type="SAM" id="SignalP"/>
    </source>
</evidence>
<reference evidence="3 4" key="1">
    <citation type="journal article" date="2024" name="Nat. Commun.">
        <title>Phylogenomics reveals the evolutionary origins of lichenization in chlorophyte algae.</title>
        <authorList>
            <person name="Puginier C."/>
            <person name="Libourel C."/>
            <person name="Otte J."/>
            <person name="Skaloud P."/>
            <person name="Haon M."/>
            <person name="Grisel S."/>
            <person name="Petersen M."/>
            <person name="Berrin J.G."/>
            <person name="Delaux P.M."/>
            <person name="Dal Grande F."/>
            <person name="Keller J."/>
        </authorList>
    </citation>
    <scope>NUCLEOTIDE SEQUENCE [LARGE SCALE GENOMIC DNA]</scope>
    <source>
        <strain evidence="3 4">SAG 2523</strain>
    </source>
</reference>
<evidence type="ECO:0000313" key="4">
    <source>
        <dbReference type="Proteomes" id="UP001485043"/>
    </source>
</evidence>
<evidence type="ECO:0000313" key="3">
    <source>
        <dbReference type="EMBL" id="KAK9861637.1"/>
    </source>
</evidence>
<protein>
    <submittedName>
        <fullName evidence="3">Uncharacterized protein</fullName>
    </submittedName>
</protein>
<organism evidence="3 4">
    <name type="scientific">Apatococcus fuscideae</name>
    <dbReference type="NCBI Taxonomy" id="2026836"/>
    <lineage>
        <taxon>Eukaryota</taxon>
        <taxon>Viridiplantae</taxon>
        <taxon>Chlorophyta</taxon>
        <taxon>core chlorophytes</taxon>
        <taxon>Trebouxiophyceae</taxon>
        <taxon>Chlorellales</taxon>
        <taxon>Chlorellaceae</taxon>
        <taxon>Apatococcus</taxon>
    </lineage>
</organism>
<sequence>MQHGYSHKSLCSTLLACWQSLDAWLAAGRSRGFGAYLLTDRGIIILGPSPDKASGGLSCAFINDGHLATGQIPRGLSIWDVSSLPQASLLCKIQEPYASGLDEAQASHIHIPNLFFHPPHPGRAPWASTSPPGSAAERYAGLSSGSSQETDACGRPEEDEGGDACEDTCESRAPDMAAFPAESLRSQDFQHPNEGHSQLALAPGFLARMSPQRHGVAVSMAVPSPSRLGRPPLTMAKSFDEKTLQPIRETEEGRGNLRAALTGMQAELDALSSTWTSLKDPWPVRRAAADEKVHHCWFIEDLR</sequence>
<feature type="compositionally biased region" description="Acidic residues" evidence="1">
    <location>
        <begin position="157"/>
        <end position="168"/>
    </location>
</feature>
<gene>
    <name evidence="3" type="ORF">WJX84_002507</name>
</gene>
<feature type="signal peptide" evidence="2">
    <location>
        <begin position="1"/>
        <end position="23"/>
    </location>
</feature>
<feature type="region of interest" description="Disordered" evidence="1">
    <location>
        <begin position="122"/>
        <end position="169"/>
    </location>
</feature>
<keyword evidence="4" id="KW-1185">Reference proteome</keyword>
<name>A0AAW1SYF7_9CHLO</name>
<dbReference type="Proteomes" id="UP001485043">
    <property type="component" value="Unassembled WGS sequence"/>
</dbReference>
<keyword evidence="2" id="KW-0732">Signal</keyword>
<proteinExistence type="predicted"/>
<comment type="caution">
    <text evidence="3">The sequence shown here is derived from an EMBL/GenBank/DDBJ whole genome shotgun (WGS) entry which is preliminary data.</text>
</comment>
<accession>A0AAW1SYF7</accession>
<evidence type="ECO:0000256" key="1">
    <source>
        <dbReference type="SAM" id="MobiDB-lite"/>
    </source>
</evidence>
<dbReference type="EMBL" id="JALJOV010000723">
    <property type="protein sequence ID" value="KAK9861637.1"/>
    <property type="molecule type" value="Genomic_DNA"/>
</dbReference>